<comment type="caution">
    <text evidence="1">The sequence shown here is derived from an EMBL/GenBank/DDBJ whole genome shotgun (WGS) entry which is preliminary data.</text>
</comment>
<evidence type="ECO:0000313" key="1">
    <source>
        <dbReference type="EMBL" id="MTU42563.1"/>
    </source>
</evidence>
<dbReference type="InterPro" id="IPR029016">
    <property type="entry name" value="GAF-like_dom_sf"/>
</dbReference>
<reference evidence="1 2" key="1">
    <citation type="journal article" date="2019" name="Nat. Med.">
        <title>A library of human gut bacterial isolates paired with longitudinal multiomics data enables mechanistic microbiome research.</title>
        <authorList>
            <person name="Poyet M."/>
            <person name="Groussin M."/>
            <person name="Gibbons S.M."/>
            <person name="Avila-Pacheco J."/>
            <person name="Jiang X."/>
            <person name="Kearney S.M."/>
            <person name="Perrotta A.R."/>
            <person name="Berdy B."/>
            <person name="Zhao S."/>
            <person name="Lieberman T.D."/>
            <person name="Swanson P.K."/>
            <person name="Smith M."/>
            <person name="Roesemann S."/>
            <person name="Alexander J.E."/>
            <person name="Rich S.A."/>
            <person name="Livny J."/>
            <person name="Vlamakis H."/>
            <person name="Clish C."/>
            <person name="Bullock K."/>
            <person name="Deik A."/>
            <person name="Scott J."/>
            <person name="Pierce K.A."/>
            <person name="Xavier R.J."/>
            <person name="Alm E.J."/>
        </authorList>
    </citation>
    <scope>NUCLEOTIDE SEQUENCE [LARGE SCALE GENOMIC DNA]</scope>
    <source>
        <strain evidence="1 2">BIOML-A2</strain>
    </source>
</reference>
<dbReference type="EMBL" id="WNCL01000005">
    <property type="protein sequence ID" value="MTU42563.1"/>
    <property type="molecule type" value="Genomic_DNA"/>
</dbReference>
<organism evidence="1 2">
    <name type="scientific">Parasutterella excrementihominis</name>
    <dbReference type="NCBI Taxonomy" id="487175"/>
    <lineage>
        <taxon>Bacteria</taxon>
        <taxon>Pseudomonadati</taxon>
        <taxon>Pseudomonadota</taxon>
        <taxon>Betaproteobacteria</taxon>
        <taxon>Burkholderiales</taxon>
        <taxon>Sutterellaceae</taxon>
        <taxon>Parasutterella</taxon>
    </lineage>
</organism>
<proteinExistence type="predicted"/>
<evidence type="ECO:0000313" key="2">
    <source>
        <dbReference type="Proteomes" id="UP000462362"/>
    </source>
</evidence>
<dbReference type="Pfam" id="PF04340">
    <property type="entry name" value="DUF484"/>
    <property type="match status" value="1"/>
</dbReference>
<protein>
    <submittedName>
        <fullName evidence="1">DUF484 family protein</fullName>
    </submittedName>
</protein>
<dbReference type="AlphaFoldDB" id="A0A6I3RZ59"/>
<dbReference type="InterPro" id="IPR007435">
    <property type="entry name" value="DUF484"/>
</dbReference>
<accession>A0A6I3RZ59</accession>
<gene>
    <name evidence="1" type="ORF">GMD42_02775</name>
</gene>
<sequence>MSENPTVVDFVIDYLRANPDFLLRHPELFLHLSLPGQAPDGSRTPAECQNEALKAALSSCQIKEEERRLRESSLSSDAKSEEIIRFATDLLACHSQVELPNLVLSFFISEFKAAHGLLRLWPVKPNFSFFPFAERLGPDVEAALDSIENFYLGENYGDEVAHWLKIDPVETRGVLILPLRGHTGAVFGMICLCDADEKKFTQGTSPKFLKMAAKVAETALTPLIN</sequence>
<dbReference type="RefSeq" id="WP_008810250.1">
    <property type="nucleotide sequence ID" value="NZ_CAJUON010000002.1"/>
</dbReference>
<dbReference type="Gene3D" id="3.30.450.40">
    <property type="match status" value="1"/>
</dbReference>
<dbReference type="Proteomes" id="UP000462362">
    <property type="component" value="Unassembled WGS sequence"/>
</dbReference>
<dbReference type="GeneID" id="43347849"/>
<name>A0A6I3RZ59_9BURK</name>